<keyword evidence="2" id="KW-1185">Reference proteome</keyword>
<evidence type="ECO:0008006" key="3">
    <source>
        <dbReference type="Google" id="ProtNLM"/>
    </source>
</evidence>
<gene>
    <name evidence="1" type="ORF">BI380_14375</name>
</gene>
<reference evidence="1 2" key="1">
    <citation type="submission" date="2016-09" db="EMBL/GenBank/DDBJ databases">
        <title>Complete genome sequence of Deltia acidovorans CM13 isolated from murine proximal colonic tissue.</title>
        <authorList>
            <person name="Saffarian A."/>
        </authorList>
    </citation>
    <scope>NUCLEOTIDE SEQUENCE [LARGE SCALE GENOMIC DNA]</scope>
    <source>
        <strain evidence="1 2">CM13</strain>
    </source>
</reference>
<sequence>MQERPILFSGPMARALLAGTKTQTRRILKLKWGFDVEERDDGTLWPWAEHPDCDDDVWMPCPHGEPGDRLWVRESGAMHPLAAPEDPAQPWLFRHDVQATASLGHYWVQRTRAPGASYSAECSREQFLRHASAKVVPSIHMPRWACRILLDIKAVRVERLQDISEADALAEGVPHSLNLPGGRFARENFEHLWWTINGDGSWDSNPWVWVVEFERAQAHKEI</sequence>
<dbReference type="EMBL" id="CP017420">
    <property type="protein sequence ID" value="AOV02439.1"/>
    <property type="molecule type" value="Genomic_DNA"/>
</dbReference>
<name>A0ABM6E4P4_9BURK</name>
<evidence type="ECO:0000313" key="1">
    <source>
        <dbReference type="EMBL" id="AOV02439.1"/>
    </source>
</evidence>
<accession>A0ABM6E4P4</accession>
<protein>
    <recommendedName>
        <fullName evidence="3">Phage-related protein</fullName>
    </recommendedName>
</protein>
<dbReference type="RefSeq" id="WP_070080599.1">
    <property type="nucleotide sequence ID" value="NZ_CP017420.1"/>
</dbReference>
<organism evidence="1 2">
    <name type="scientific">Delftia tsuruhatensis</name>
    <dbReference type="NCBI Taxonomy" id="180282"/>
    <lineage>
        <taxon>Bacteria</taxon>
        <taxon>Pseudomonadati</taxon>
        <taxon>Pseudomonadota</taxon>
        <taxon>Betaproteobacteria</taxon>
        <taxon>Burkholderiales</taxon>
        <taxon>Comamonadaceae</taxon>
        <taxon>Delftia</taxon>
    </lineage>
</organism>
<proteinExistence type="predicted"/>
<dbReference type="Proteomes" id="UP000095607">
    <property type="component" value="Chromosome"/>
</dbReference>
<evidence type="ECO:0000313" key="2">
    <source>
        <dbReference type="Proteomes" id="UP000095607"/>
    </source>
</evidence>